<dbReference type="Proteomes" id="UP000828390">
    <property type="component" value="Unassembled WGS sequence"/>
</dbReference>
<evidence type="ECO:0000313" key="1">
    <source>
        <dbReference type="EMBL" id="KAH3873473.1"/>
    </source>
</evidence>
<organism evidence="1 3">
    <name type="scientific">Dreissena polymorpha</name>
    <name type="common">Zebra mussel</name>
    <name type="synonym">Mytilus polymorpha</name>
    <dbReference type="NCBI Taxonomy" id="45954"/>
    <lineage>
        <taxon>Eukaryota</taxon>
        <taxon>Metazoa</taxon>
        <taxon>Spiralia</taxon>
        <taxon>Lophotrochozoa</taxon>
        <taxon>Mollusca</taxon>
        <taxon>Bivalvia</taxon>
        <taxon>Autobranchia</taxon>
        <taxon>Heteroconchia</taxon>
        <taxon>Euheterodonta</taxon>
        <taxon>Imparidentia</taxon>
        <taxon>Neoheterodontei</taxon>
        <taxon>Myida</taxon>
        <taxon>Dreissenoidea</taxon>
        <taxon>Dreissenidae</taxon>
        <taxon>Dreissena</taxon>
    </lineage>
</organism>
<evidence type="ECO:0000313" key="3">
    <source>
        <dbReference type="Proteomes" id="UP000828390"/>
    </source>
</evidence>
<accession>A0A9D4MB84</accession>
<sequence>MIRVLLNAAVFEEILLVMKDGKLADNSSAAISIFFLMNLFEDNQVDQVLR</sequence>
<dbReference type="EMBL" id="JAIWYP010000002">
    <property type="protein sequence ID" value="KAH3873474.1"/>
    <property type="molecule type" value="Genomic_DNA"/>
</dbReference>
<reference evidence="1" key="1">
    <citation type="journal article" date="2019" name="bioRxiv">
        <title>The Genome of the Zebra Mussel, Dreissena polymorpha: A Resource for Invasive Species Research.</title>
        <authorList>
            <person name="McCartney M.A."/>
            <person name="Auch B."/>
            <person name="Kono T."/>
            <person name="Mallez S."/>
            <person name="Zhang Y."/>
            <person name="Obille A."/>
            <person name="Becker A."/>
            <person name="Abrahante J.E."/>
            <person name="Garbe J."/>
            <person name="Badalamenti J.P."/>
            <person name="Herman A."/>
            <person name="Mangelson H."/>
            <person name="Liachko I."/>
            <person name="Sullivan S."/>
            <person name="Sone E.D."/>
            <person name="Koren S."/>
            <person name="Silverstein K.A.T."/>
            <person name="Beckman K.B."/>
            <person name="Gohl D.M."/>
        </authorList>
    </citation>
    <scope>NUCLEOTIDE SEQUENCE</scope>
    <source>
        <strain evidence="1">Duluth1</strain>
        <tissue evidence="1">Whole animal</tissue>
    </source>
</reference>
<comment type="caution">
    <text evidence="1">The sequence shown here is derived from an EMBL/GenBank/DDBJ whole genome shotgun (WGS) entry which is preliminary data.</text>
</comment>
<gene>
    <name evidence="1" type="ORF">DPMN_036708</name>
    <name evidence="2" type="ORF">DPMN_036709</name>
</gene>
<reference evidence="1" key="2">
    <citation type="submission" date="2020-11" db="EMBL/GenBank/DDBJ databases">
        <authorList>
            <person name="McCartney M.A."/>
            <person name="Auch B."/>
            <person name="Kono T."/>
            <person name="Mallez S."/>
            <person name="Becker A."/>
            <person name="Gohl D.M."/>
            <person name="Silverstein K.A.T."/>
            <person name="Koren S."/>
            <person name="Bechman K.B."/>
            <person name="Herman A."/>
            <person name="Abrahante J.E."/>
            <person name="Garbe J."/>
        </authorList>
    </citation>
    <scope>NUCLEOTIDE SEQUENCE</scope>
    <source>
        <strain evidence="1">Duluth1</strain>
        <tissue evidence="1">Whole animal</tissue>
    </source>
</reference>
<name>A0A9D4MB84_DREPO</name>
<dbReference type="AlphaFoldDB" id="A0A9D4MB84"/>
<proteinExistence type="predicted"/>
<dbReference type="EMBL" id="JAIWYP010000002">
    <property type="protein sequence ID" value="KAH3873473.1"/>
    <property type="molecule type" value="Genomic_DNA"/>
</dbReference>
<keyword evidence="3" id="KW-1185">Reference proteome</keyword>
<protein>
    <submittedName>
        <fullName evidence="1">Uncharacterized protein</fullName>
    </submittedName>
</protein>
<evidence type="ECO:0000313" key="2">
    <source>
        <dbReference type="EMBL" id="KAH3873474.1"/>
    </source>
</evidence>